<dbReference type="CDD" id="cd24035">
    <property type="entry name" value="ASKHA_NBD_O66634-like_rpt2"/>
    <property type="match status" value="1"/>
</dbReference>
<accession>A0A975G9W5</accession>
<dbReference type="RefSeq" id="WP_284679485.1">
    <property type="nucleotide sequence ID" value="NZ_CP060096.1"/>
</dbReference>
<keyword evidence="4" id="KW-0411">Iron-sulfur</keyword>
<evidence type="ECO:0000259" key="5">
    <source>
        <dbReference type="Pfam" id="PF01869"/>
    </source>
</evidence>
<proteinExistence type="predicted"/>
<protein>
    <submittedName>
        <fullName evidence="6">2-hydroxyglutaryl-CoA dehydratase</fullName>
    </submittedName>
</protein>
<keyword evidence="3" id="KW-0408">Iron</keyword>
<sequence>MDLYMGIDVGSVSTDVALIDNQENVVDSVYIRTQGQPIKAIQNALSEIKGSIPEDAQIKGVGTTGSARQLTGLMVGADIVKNEITAHAIAASKLINDVHTVLEIGGQDSKIIILRDGVVVDFAMNTVCAAGTGSFLDQQAYRLNIPIEKFGDMALQSKNPVRIAGRCGVFAESDMIHKQQMGYSTPDIINGLCEALVRNYLNNVGKGKDIKEPIVFQGGVAANKGIKAAFEKALGMEIYVPKYYGIMGAIGGAILAKEVVKKRGYSNFKGFEITDFEYRALGFECNGCSNHCEVVEFIKDDEVISRWGDKCGKWSNSTSKKINAQSLIENNL</sequence>
<comment type="cofactor">
    <cofactor evidence="1">
        <name>[4Fe-4S] cluster</name>
        <dbReference type="ChEBI" id="CHEBI:49883"/>
    </cofactor>
</comment>
<keyword evidence="2" id="KW-0479">Metal-binding</keyword>
<reference evidence="6" key="1">
    <citation type="submission" date="2020-08" db="EMBL/GenBank/DDBJ databases">
        <title>Genomic insights into the carbon and energy metabolism of the first obligate autotrophic acetogenic bacterium Aceticella autotrophica gen. nov., sp. nov.</title>
        <authorList>
            <person name="Toshchakov S.V."/>
            <person name="Elcheninov A.G."/>
            <person name="Kublanov I.V."/>
            <person name="Frolov E.N."/>
            <person name="Lebedinsky A.V."/>
        </authorList>
    </citation>
    <scope>NUCLEOTIDE SEQUENCE</scope>
    <source>
        <strain evidence="6">3443-3Ac</strain>
    </source>
</reference>
<evidence type="ECO:0000313" key="7">
    <source>
        <dbReference type="Proteomes" id="UP000671913"/>
    </source>
</evidence>
<evidence type="ECO:0000256" key="3">
    <source>
        <dbReference type="ARBA" id="ARBA00023004"/>
    </source>
</evidence>
<keyword evidence="7" id="KW-1185">Reference proteome</keyword>
<dbReference type="Pfam" id="PF01869">
    <property type="entry name" value="BcrAD_BadFG"/>
    <property type="match status" value="1"/>
</dbReference>
<dbReference type="PANTHER" id="PTHR32329:SF7">
    <property type="entry name" value="ACTIVATOR OF 2-HYDROXYACYL-COA-HYDRATASE"/>
    <property type="match status" value="1"/>
</dbReference>
<name>A0A975G9W5_9THEO</name>
<feature type="domain" description="ATPase BadF/BadG/BcrA/BcrD type" evidence="5">
    <location>
        <begin position="6"/>
        <end position="256"/>
    </location>
</feature>
<dbReference type="InterPro" id="IPR043129">
    <property type="entry name" value="ATPase_NBD"/>
</dbReference>
<dbReference type="InterPro" id="IPR002731">
    <property type="entry name" value="ATPase_BadF"/>
</dbReference>
<dbReference type="EMBL" id="CP060096">
    <property type="protein sequence ID" value="QSZ26800.1"/>
    <property type="molecule type" value="Genomic_DNA"/>
</dbReference>
<evidence type="ECO:0000256" key="2">
    <source>
        <dbReference type="ARBA" id="ARBA00022723"/>
    </source>
</evidence>
<evidence type="ECO:0000256" key="1">
    <source>
        <dbReference type="ARBA" id="ARBA00001966"/>
    </source>
</evidence>
<dbReference type="Proteomes" id="UP000671913">
    <property type="component" value="Chromosome"/>
</dbReference>
<evidence type="ECO:0000313" key="6">
    <source>
        <dbReference type="EMBL" id="QSZ26800.1"/>
    </source>
</evidence>
<dbReference type="GO" id="GO:0051536">
    <property type="term" value="F:iron-sulfur cluster binding"/>
    <property type="evidence" value="ECO:0007669"/>
    <property type="project" value="UniProtKB-KW"/>
</dbReference>
<dbReference type="InterPro" id="IPR008275">
    <property type="entry name" value="CoA_E_activase_dom"/>
</dbReference>
<organism evidence="6 7">
    <name type="scientific">Aceticella autotrophica</name>
    <dbReference type="NCBI Taxonomy" id="2755338"/>
    <lineage>
        <taxon>Bacteria</taxon>
        <taxon>Bacillati</taxon>
        <taxon>Bacillota</taxon>
        <taxon>Clostridia</taxon>
        <taxon>Thermoanaerobacterales</taxon>
        <taxon>Thermoanaerobacteraceae</taxon>
        <taxon>Aceticella</taxon>
    </lineage>
</organism>
<dbReference type="SUPFAM" id="SSF53067">
    <property type="entry name" value="Actin-like ATPase domain"/>
    <property type="match status" value="1"/>
</dbReference>
<dbReference type="PANTHER" id="PTHR32329">
    <property type="entry name" value="BIFUNCTIONAL PROTEIN [INCLUDES 2-HYDROXYACYL-COA DEHYDRATASE (N-TER) AND ITS ACTIVATOR DOMAIN (C_TERM)-RELATED"/>
    <property type="match status" value="1"/>
</dbReference>
<dbReference type="InterPro" id="IPR051805">
    <property type="entry name" value="Dehydratase_Activator_Redct"/>
</dbReference>
<dbReference type="AlphaFoldDB" id="A0A975G9W5"/>
<dbReference type="GO" id="GO:0046872">
    <property type="term" value="F:metal ion binding"/>
    <property type="evidence" value="ECO:0007669"/>
    <property type="project" value="UniProtKB-KW"/>
</dbReference>
<dbReference type="KEGG" id="aaut:ACETAC_07870"/>
<evidence type="ECO:0000256" key="4">
    <source>
        <dbReference type="ARBA" id="ARBA00023014"/>
    </source>
</evidence>
<gene>
    <name evidence="6" type="ORF">ACETAC_07870</name>
</gene>
<dbReference type="NCBIfam" id="TIGR00241">
    <property type="entry name" value="CoA_E_activ"/>
    <property type="match status" value="1"/>
</dbReference>
<dbReference type="Gene3D" id="3.30.420.40">
    <property type="match status" value="2"/>
</dbReference>